<keyword evidence="2" id="KW-1133">Transmembrane helix</keyword>
<dbReference type="InterPro" id="IPR036869">
    <property type="entry name" value="J_dom_sf"/>
</dbReference>
<organism evidence="4 5">
    <name type="scientific">Halobaculum marinum</name>
    <dbReference type="NCBI Taxonomy" id="3031996"/>
    <lineage>
        <taxon>Archaea</taxon>
        <taxon>Methanobacteriati</taxon>
        <taxon>Methanobacteriota</taxon>
        <taxon>Stenosarchaea group</taxon>
        <taxon>Halobacteria</taxon>
        <taxon>Halobacteriales</taxon>
        <taxon>Haloferacaceae</taxon>
        <taxon>Halobaculum</taxon>
    </lineage>
</organism>
<gene>
    <name evidence="4" type="ORF">ACFQKD_12145</name>
</gene>
<accession>A0ABD5WWT1</accession>
<evidence type="ECO:0000259" key="3">
    <source>
        <dbReference type="PROSITE" id="PS50076"/>
    </source>
</evidence>
<protein>
    <submittedName>
        <fullName evidence="4">J domain-containing protein</fullName>
    </submittedName>
</protein>
<feature type="region of interest" description="Disordered" evidence="1">
    <location>
        <begin position="203"/>
        <end position="222"/>
    </location>
</feature>
<evidence type="ECO:0000313" key="4">
    <source>
        <dbReference type="EMBL" id="MFC7098054.1"/>
    </source>
</evidence>
<proteinExistence type="predicted"/>
<keyword evidence="5" id="KW-1185">Reference proteome</keyword>
<feature type="domain" description="J" evidence="3">
    <location>
        <begin position="155"/>
        <end position="215"/>
    </location>
</feature>
<dbReference type="InterPro" id="IPR001623">
    <property type="entry name" value="DnaJ_domain"/>
</dbReference>
<reference evidence="4 5" key="1">
    <citation type="journal article" date="2019" name="Int. J. Syst. Evol. Microbiol.">
        <title>The Global Catalogue of Microorganisms (GCM) 10K type strain sequencing project: providing services to taxonomists for standard genome sequencing and annotation.</title>
        <authorList>
            <consortium name="The Broad Institute Genomics Platform"/>
            <consortium name="The Broad Institute Genome Sequencing Center for Infectious Disease"/>
            <person name="Wu L."/>
            <person name="Ma J."/>
        </authorList>
    </citation>
    <scope>NUCLEOTIDE SEQUENCE [LARGE SCALE GENOMIC DNA]</scope>
    <source>
        <strain evidence="4 5">DT55</strain>
    </source>
</reference>
<dbReference type="CDD" id="cd06257">
    <property type="entry name" value="DnaJ"/>
    <property type="match status" value="1"/>
</dbReference>
<dbReference type="SUPFAM" id="SSF46565">
    <property type="entry name" value="Chaperone J-domain"/>
    <property type="match status" value="1"/>
</dbReference>
<dbReference type="SMART" id="SM00271">
    <property type="entry name" value="DnaJ"/>
    <property type="match status" value="1"/>
</dbReference>
<dbReference type="RefSeq" id="WP_276237450.1">
    <property type="nucleotide sequence ID" value="NZ_CP119989.1"/>
</dbReference>
<dbReference type="Pfam" id="PF00226">
    <property type="entry name" value="DnaJ"/>
    <property type="match status" value="1"/>
</dbReference>
<keyword evidence="2" id="KW-0812">Transmembrane</keyword>
<keyword evidence="2" id="KW-0472">Membrane</keyword>
<dbReference type="EMBL" id="JBHTAG010000003">
    <property type="protein sequence ID" value="MFC7098054.1"/>
    <property type="molecule type" value="Genomic_DNA"/>
</dbReference>
<dbReference type="PROSITE" id="PS50076">
    <property type="entry name" value="DNAJ_2"/>
    <property type="match status" value="1"/>
</dbReference>
<comment type="caution">
    <text evidence="4">The sequence shown here is derived from an EMBL/GenBank/DDBJ whole genome shotgun (WGS) entry which is preliminary data.</text>
</comment>
<feature type="compositionally biased region" description="Basic and acidic residues" evidence="1">
    <location>
        <begin position="205"/>
        <end position="222"/>
    </location>
</feature>
<dbReference type="AlphaFoldDB" id="A0ABD5WWT1"/>
<feature type="transmembrane region" description="Helical" evidence="2">
    <location>
        <begin position="12"/>
        <end position="34"/>
    </location>
</feature>
<name>A0ABD5WWT1_9EURY</name>
<evidence type="ECO:0000256" key="1">
    <source>
        <dbReference type="SAM" id="MobiDB-lite"/>
    </source>
</evidence>
<evidence type="ECO:0000256" key="2">
    <source>
        <dbReference type="SAM" id="Phobius"/>
    </source>
</evidence>
<dbReference type="GeneID" id="79271026"/>
<dbReference type="Gene3D" id="1.10.287.110">
    <property type="entry name" value="DnaJ domain"/>
    <property type="match status" value="1"/>
</dbReference>
<sequence length="222" mass="24544">MFGEWIAALPGWLVWGVVFGLVASVGVAAVFLAANRWFPDPPTRRGGPDQGSLRRAAEIRDYLRRIDERFVEDVDLDGTRVAFYLPERRVALTFDVHAYFALRDDDERDVHVILCEYEMPGWHLGRRLPFEVPEIGVGPDRGARAGAAGTTPVVSAFDTLGLPSTADEDSVERAYREKVKETHPDQGGSREAFTEVREAYATALDHAESSSDADGVRGRGRA</sequence>
<dbReference type="Proteomes" id="UP001596388">
    <property type="component" value="Unassembled WGS sequence"/>
</dbReference>
<evidence type="ECO:0000313" key="5">
    <source>
        <dbReference type="Proteomes" id="UP001596388"/>
    </source>
</evidence>